<evidence type="ECO:0000313" key="3">
    <source>
        <dbReference type="EMBL" id="OHB18172.1"/>
    </source>
</evidence>
<dbReference type="PROSITE" id="PS50164">
    <property type="entry name" value="GIY_YIG"/>
    <property type="match status" value="1"/>
</dbReference>
<dbReference type="AlphaFoldDB" id="A0A1G2V951"/>
<protein>
    <recommendedName>
        <fullName evidence="2">GIY-YIG domain-containing protein</fullName>
    </recommendedName>
</protein>
<sequence length="86" mass="10320">MYYVYILKNLKTKNLYIGYTRNLQRRINEHRNGKVYTTKRLGNDVDLVYYEAYKNENDARDREKSFKSSGSVYNGLVKRIKRSRGD</sequence>
<comment type="similarity">
    <text evidence="1">Belongs to the UPF0213 family.</text>
</comment>
<comment type="caution">
    <text evidence="3">The sequence shown here is derived from an EMBL/GenBank/DDBJ whole genome shotgun (WGS) entry which is preliminary data.</text>
</comment>
<dbReference type="InterPro" id="IPR050190">
    <property type="entry name" value="UPF0213_domain"/>
</dbReference>
<evidence type="ECO:0000259" key="2">
    <source>
        <dbReference type="PROSITE" id="PS50164"/>
    </source>
</evidence>
<dbReference type="InterPro" id="IPR000305">
    <property type="entry name" value="GIY-YIG_endonuc"/>
</dbReference>
<dbReference type="Proteomes" id="UP000176868">
    <property type="component" value="Unassembled WGS sequence"/>
</dbReference>
<reference evidence="3 4" key="1">
    <citation type="journal article" date="2016" name="Nat. Commun.">
        <title>Thousands of microbial genomes shed light on interconnected biogeochemical processes in an aquifer system.</title>
        <authorList>
            <person name="Anantharaman K."/>
            <person name="Brown C.T."/>
            <person name="Hug L.A."/>
            <person name="Sharon I."/>
            <person name="Castelle C.J."/>
            <person name="Probst A.J."/>
            <person name="Thomas B.C."/>
            <person name="Singh A."/>
            <person name="Wilkins M.J."/>
            <person name="Karaoz U."/>
            <person name="Brodie E.L."/>
            <person name="Williams K.H."/>
            <person name="Hubbard S.S."/>
            <person name="Banfield J.F."/>
        </authorList>
    </citation>
    <scope>NUCLEOTIDE SEQUENCE [LARGE SCALE GENOMIC DNA]</scope>
</reference>
<dbReference type="SMART" id="SM00465">
    <property type="entry name" value="GIYc"/>
    <property type="match status" value="1"/>
</dbReference>
<name>A0A1G2V951_9BACT</name>
<dbReference type="PANTHER" id="PTHR34477:SF5">
    <property type="entry name" value="BSL5627 PROTEIN"/>
    <property type="match status" value="1"/>
</dbReference>
<dbReference type="Pfam" id="PF01541">
    <property type="entry name" value="GIY-YIG"/>
    <property type="match status" value="1"/>
</dbReference>
<gene>
    <name evidence="3" type="ORF">A2544_02450</name>
</gene>
<organism evidence="3 4">
    <name type="scientific">Candidatus Zambryskibacteria bacterium RIFOXYD2_FULL_43_10</name>
    <dbReference type="NCBI Taxonomy" id="1802782"/>
    <lineage>
        <taxon>Bacteria</taxon>
        <taxon>Candidatus Zambryskiibacteriota</taxon>
    </lineage>
</organism>
<evidence type="ECO:0000256" key="1">
    <source>
        <dbReference type="ARBA" id="ARBA00007435"/>
    </source>
</evidence>
<dbReference type="InterPro" id="IPR035901">
    <property type="entry name" value="GIY-YIG_endonuc_sf"/>
</dbReference>
<dbReference type="PANTHER" id="PTHR34477">
    <property type="entry name" value="UPF0213 PROTEIN YHBQ"/>
    <property type="match status" value="1"/>
</dbReference>
<proteinExistence type="inferred from homology"/>
<feature type="domain" description="GIY-YIG" evidence="2">
    <location>
        <begin position="1"/>
        <end position="79"/>
    </location>
</feature>
<dbReference type="SUPFAM" id="SSF82771">
    <property type="entry name" value="GIY-YIG endonuclease"/>
    <property type="match status" value="1"/>
</dbReference>
<accession>A0A1G2V951</accession>
<dbReference type="Gene3D" id="3.40.1440.10">
    <property type="entry name" value="GIY-YIG endonuclease"/>
    <property type="match status" value="1"/>
</dbReference>
<evidence type="ECO:0000313" key="4">
    <source>
        <dbReference type="Proteomes" id="UP000176868"/>
    </source>
</evidence>
<dbReference type="EMBL" id="MHWZ01000003">
    <property type="protein sequence ID" value="OHB18172.1"/>
    <property type="molecule type" value="Genomic_DNA"/>
</dbReference>